<proteinExistence type="predicted"/>
<accession>A0AC35G324</accession>
<protein>
    <submittedName>
        <fullName evidence="2">Uncharacterized protein</fullName>
    </submittedName>
</protein>
<evidence type="ECO:0000313" key="2">
    <source>
        <dbReference type="WBParaSite" id="PS1159_v2.g23618.t1"/>
    </source>
</evidence>
<name>A0AC35G324_9BILA</name>
<evidence type="ECO:0000313" key="1">
    <source>
        <dbReference type="Proteomes" id="UP000887580"/>
    </source>
</evidence>
<dbReference type="WBParaSite" id="PS1159_v2.g23618.t1">
    <property type="protein sequence ID" value="PS1159_v2.g23618.t1"/>
    <property type="gene ID" value="PS1159_v2.g23618"/>
</dbReference>
<organism evidence="1 2">
    <name type="scientific">Panagrolaimus sp. PS1159</name>
    <dbReference type="NCBI Taxonomy" id="55785"/>
    <lineage>
        <taxon>Eukaryota</taxon>
        <taxon>Metazoa</taxon>
        <taxon>Ecdysozoa</taxon>
        <taxon>Nematoda</taxon>
        <taxon>Chromadorea</taxon>
        <taxon>Rhabditida</taxon>
        <taxon>Tylenchina</taxon>
        <taxon>Panagrolaimomorpha</taxon>
        <taxon>Panagrolaimoidea</taxon>
        <taxon>Panagrolaimidae</taxon>
        <taxon>Panagrolaimus</taxon>
    </lineage>
</organism>
<sequence length="332" mass="38967">MSEQDLIKIRMDIANKLENVYKCYKNVSQIDKYTEDMLTEISREIKDGKDITECSDADDAVKRKIRKDVYLSLEKYIHDEEAYFKVYRTVALKILQKSERSRKERRFQNFLNFFWNLIVKLSGAVVLLALIFALFDRMSNNESSLASEHLNYDQMLQDTFPFHFETLIYLGSQLQLPDDRRKVITLIVASNEFEKTDKFLQTFVPLTKQFFLSYTHSEYAASEQVHRQELFTAALKESQKNDGKVILVVKNIDLLKSEAPLALQSIAEIDDPRFQNTFAIFTVTLDEQFHFDQNCKELIRRHLEDRWSENNLPDGKLAAIMSRISEDCICLY</sequence>
<reference evidence="2" key="1">
    <citation type="submission" date="2025-08" db="UniProtKB">
        <authorList>
            <consortium name="WormBaseParasite"/>
        </authorList>
    </citation>
    <scope>IDENTIFICATION</scope>
</reference>
<dbReference type="Proteomes" id="UP000887580">
    <property type="component" value="Unplaced"/>
</dbReference>